<dbReference type="PROSITE" id="PS51677">
    <property type="entry name" value="NODB"/>
    <property type="match status" value="1"/>
</dbReference>
<reference evidence="2 3" key="1">
    <citation type="submission" date="2018-10" db="EMBL/GenBank/DDBJ databases">
        <title>Genomic Encyclopedia of Archaeal and Bacterial Type Strains, Phase II (KMG-II): from individual species to whole genera.</title>
        <authorList>
            <person name="Goeker M."/>
        </authorList>
    </citation>
    <scope>NUCLEOTIDE SEQUENCE [LARGE SCALE GENOMIC DNA]</scope>
    <source>
        <strain evidence="2 3">DSM 14954</strain>
    </source>
</reference>
<protein>
    <submittedName>
        <fullName evidence="2">Polysaccharide deacetylase</fullName>
    </submittedName>
</protein>
<dbReference type="PANTHER" id="PTHR10587">
    <property type="entry name" value="GLYCOSYL TRANSFERASE-RELATED"/>
    <property type="match status" value="1"/>
</dbReference>
<comment type="caution">
    <text evidence="2">The sequence shown here is derived from an EMBL/GenBank/DDBJ whole genome shotgun (WGS) entry which is preliminary data.</text>
</comment>
<dbReference type="GO" id="GO:0016810">
    <property type="term" value="F:hydrolase activity, acting on carbon-nitrogen (but not peptide) bonds"/>
    <property type="evidence" value="ECO:0007669"/>
    <property type="project" value="InterPro"/>
</dbReference>
<name>A0A660L0U3_9ACTN</name>
<proteinExistence type="predicted"/>
<sequence>MLALTFDDGPDPRGTPAVLDALAEAGVKATFFVLAERVQAHPELFARVRADGHDVQIHGYAHLRHPYTPREDVEDDIDRALTVVPGVTKWRIPWGHLAAYTQELAARRELQIVGWDADTHDWRGDSAEEMLARLEAGLEPGSIVLAHDGVGTGARRQDARETAKLIGPLVASARTRGLEPGPLREEWPVPIPLGNPNL</sequence>
<dbReference type="RefSeq" id="WP_170179575.1">
    <property type="nucleotide sequence ID" value="NZ_RBIL01000003.1"/>
</dbReference>
<dbReference type="Proteomes" id="UP000278962">
    <property type="component" value="Unassembled WGS sequence"/>
</dbReference>
<evidence type="ECO:0000313" key="3">
    <source>
        <dbReference type="Proteomes" id="UP000278962"/>
    </source>
</evidence>
<dbReference type="Gene3D" id="3.20.20.370">
    <property type="entry name" value="Glycoside hydrolase/deacetylase"/>
    <property type="match status" value="1"/>
</dbReference>
<gene>
    <name evidence="2" type="ORF">C8N24_6521</name>
</gene>
<dbReference type="SUPFAM" id="SSF88713">
    <property type="entry name" value="Glycoside hydrolase/deacetylase"/>
    <property type="match status" value="1"/>
</dbReference>
<dbReference type="EMBL" id="RBIL01000003">
    <property type="protein sequence ID" value="RKQ84890.1"/>
    <property type="molecule type" value="Genomic_DNA"/>
</dbReference>
<evidence type="ECO:0000259" key="1">
    <source>
        <dbReference type="PROSITE" id="PS51677"/>
    </source>
</evidence>
<dbReference type="AlphaFoldDB" id="A0A660L0U3"/>
<dbReference type="InterPro" id="IPR002509">
    <property type="entry name" value="NODB_dom"/>
</dbReference>
<evidence type="ECO:0000313" key="2">
    <source>
        <dbReference type="EMBL" id="RKQ84890.1"/>
    </source>
</evidence>
<dbReference type="GO" id="GO:0005975">
    <property type="term" value="P:carbohydrate metabolic process"/>
    <property type="evidence" value="ECO:0007669"/>
    <property type="project" value="InterPro"/>
</dbReference>
<accession>A0A660L0U3</accession>
<dbReference type="InterPro" id="IPR011330">
    <property type="entry name" value="Glyco_hydro/deAcase_b/a-brl"/>
</dbReference>
<dbReference type="InterPro" id="IPR050248">
    <property type="entry name" value="Polysacc_deacetylase_ArnD"/>
</dbReference>
<organism evidence="2 3">
    <name type="scientific">Solirubrobacter pauli</name>
    <dbReference type="NCBI Taxonomy" id="166793"/>
    <lineage>
        <taxon>Bacteria</taxon>
        <taxon>Bacillati</taxon>
        <taxon>Actinomycetota</taxon>
        <taxon>Thermoleophilia</taxon>
        <taxon>Solirubrobacterales</taxon>
        <taxon>Solirubrobacteraceae</taxon>
        <taxon>Solirubrobacter</taxon>
    </lineage>
</organism>
<keyword evidence="3" id="KW-1185">Reference proteome</keyword>
<feature type="domain" description="NodB homology" evidence="1">
    <location>
        <begin position="1"/>
        <end position="181"/>
    </location>
</feature>
<dbReference type="CDD" id="cd10959">
    <property type="entry name" value="CE4_NodB_like_3"/>
    <property type="match status" value="1"/>
</dbReference>
<dbReference type="Pfam" id="PF01522">
    <property type="entry name" value="Polysacc_deac_1"/>
    <property type="match status" value="1"/>
</dbReference>